<protein>
    <submittedName>
        <fullName evidence="2">Uncharacterized protein</fullName>
    </submittedName>
</protein>
<name>A0A1X7TYG6_AMPQE</name>
<dbReference type="InParanoid" id="A0A1X7TYG6"/>
<evidence type="ECO:0000313" key="2">
    <source>
        <dbReference type="EnsemblMetazoa" id="Aqu2.1.20150_001"/>
    </source>
</evidence>
<dbReference type="EnsemblMetazoa" id="Aqu2.1.20150_001">
    <property type="protein sequence ID" value="Aqu2.1.20150_001"/>
    <property type="gene ID" value="Aqu2.1.20150"/>
</dbReference>
<accession>A0A1X7TYG6</accession>
<sequence>MPSVGSHSIKPKQSVAKTKSLADSHIHMSYPSSLKSHVPNYTPKKDCGSLPDLCINSLDQQTSQSSDGGGSTSSRGAMGVSFSTEDRSPTRPESLSSEGSTRQASHDKESLDSALQELDELMKGFDEDGSAQKDSRKQVLHNDIGAALMTTQQIQSDLLSAKENRKTSPDQKTQINRSLSLATSPPAARPIAPSTSSRRSMSSFNSTPTIAGNGKISPPRVGNGKISPPGVPPRSLVSLNNGIHEPTPSSTLRSLTPPNMASANSIHHAPLHRYEKSNTVFIYHIRDQQPVRIAHKSLV</sequence>
<feature type="compositionally biased region" description="Polar residues" evidence="1">
    <location>
        <begin position="91"/>
        <end position="103"/>
    </location>
</feature>
<feature type="region of interest" description="Disordered" evidence="1">
    <location>
        <begin position="162"/>
        <end position="270"/>
    </location>
</feature>
<dbReference type="AlphaFoldDB" id="A0A1X7TYG6"/>
<evidence type="ECO:0000256" key="1">
    <source>
        <dbReference type="SAM" id="MobiDB-lite"/>
    </source>
</evidence>
<feature type="region of interest" description="Disordered" evidence="1">
    <location>
        <begin position="1"/>
        <end position="111"/>
    </location>
</feature>
<proteinExistence type="predicted"/>
<feature type="compositionally biased region" description="Low complexity" evidence="1">
    <location>
        <begin position="194"/>
        <end position="207"/>
    </location>
</feature>
<reference evidence="2" key="1">
    <citation type="submission" date="2017-05" db="UniProtKB">
        <authorList>
            <consortium name="EnsemblMetazoa"/>
        </authorList>
    </citation>
    <scope>IDENTIFICATION</scope>
</reference>
<feature type="compositionally biased region" description="Polar residues" evidence="1">
    <location>
        <begin position="237"/>
        <end position="265"/>
    </location>
</feature>
<feature type="compositionally biased region" description="Polar residues" evidence="1">
    <location>
        <begin position="170"/>
        <end position="183"/>
    </location>
</feature>
<organism evidence="2">
    <name type="scientific">Amphimedon queenslandica</name>
    <name type="common">Sponge</name>
    <dbReference type="NCBI Taxonomy" id="400682"/>
    <lineage>
        <taxon>Eukaryota</taxon>
        <taxon>Metazoa</taxon>
        <taxon>Porifera</taxon>
        <taxon>Demospongiae</taxon>
        <taxon>Heteroscleromorpha</taxon>
        <taxon>Haplosclerida</taxon>
        <taxon>Niphatidae</taxon>
        <taxon>Amphimedon</taxon>
    </lineage>
</organism>